<feature type="region of interest" description="Disordered" evidence="1">
    <location>
        <begin position="253"/>
        <end position="273"/>
    </location>
</feature>
<feature type="region of interest" description="Disordered" evidence="1">
    <location>
        <begin position="191"/>
        <end position="216"/>
    </location>
</feature>
<reference evidence="2 3" key="1">
    <citation type="submission" date="2016-03" db="EMBL/GenBank/DDBJ databases">
        <title>Cyphomyrmex costatus WGS genome.</title>
        <authorList>
            <person name="Nygaard S."/>
            <person name="Hu H."/>
            <person name="Boomsma J."/>
            <person name="Zhang G."/>
        </authorList>
    </citation>
    <scope>NUCLEOTIDE SEQUENCE [LARGE SCALE GENOMIC DNA]</scope>
    <source>
        <strain evidence="2">MS0001</strain>
        <tissue evidence="2">Whole body</tissue>
    </source>
</reference>
<name>A0A195C890_9HYME</name>
<dbReference type="Proteomes" id="UP000078542">
    <property type="component" value="Unassembled WGS sequence"/>
</dbReference>
<organism evidence="2 3">
    <name type="scientific">Cyphomyrmex costatus</name>
    <dbReference type="NCBI Taxonomy" id="456900"/>
    <lineage>
        <taxon>Eukaryota</taxon>
        <taxon>Metazoa</taxon>
        <taxon>Ecdysozoa</taxon>
        <taxon>Arthropoda</taxon>
        <taxon>Hexapoda</taxon>
        <taxon>Insecta</taxon>
        <taxon>Pterygota</taxon>
        <taxon>Neoptera</taxon>
        <taxon>Endopterygota</taxon>
        <taxon>Hymenoptera</taxon>
        <taxon>Apocrita</taxon>
        <taxon>Aculeata</taxon>
        <taxon>Formicoidea</taxon>
        <taxon>Formicidae</taxon>
        <taxon>Myrmicinae</taxon>
        <taxon>Cyphomyrmex</taxon>
    </lineage>
</organism>
<sequence>MERDKLFFRCVLLHYFDLKKSAAKIHRLLAETYGECLHRKQYVETGFDNSKVVIPRSQSNALYLDTGASTSEARKELSSDTCADLRSGRIGKAHSRARDLISPWGMRESFEEIDDTYISGSISVSQQNITKLEREAGRHANQVDKELNHIILKTVSTNNSQDFTLVSIITLFFLVYPNVRFTYKRCANAPPADNGHVPPPLPQYQPHHRRPAGTDVRTRSAGAQVCVFFYHPLPPSLGRLSIRSFIRKNTHLDRPDRASVNAAPNRGDPGSAR</sequence>
<dbReference type="AlphaFoldDB" id="A0A195C890"/>
<protein>
    <recommendedName>
        <fullName evidence="4">Mos1 transposase HTH domain-containing protein</fullName>
    </recommendedName>
</protein>
<dbReference type="Gene3D" id="1.10.10.1450">
    <property type="match status" value="1"/>
</dbReference>
<proteinExistence type="predicted"/>
<evidence type="ECO:0000313" key="2">
    <source>
        <dbReference type="EMBL" id="KYM96386.1"/>
    </source>
</evidence>
<keyword evidence="3" id="KW-1185">Reference proteome</keyword>
<dbReference type="EMBL" id="KQ978220">
    <property type="protein sequence ID" value="KYM96386.1"/>
    <property type="molecule type" value="Genomic_DNA"/>
</dbReference>
<evidence type="ECO:0008006" key="4">
    <source>
        <dbReference type="Google" id="ProtNLM"/>
    </source>
</evidence>
<evidence type="ECO:0000256" key="1">
    <source>
        <dbReference type="SAM" id="MobiDB-lite"/>
    </source>
</evidence>
<gene>
    <name evidence="2" type="ORF">ALC62_13038</name>
</gene>
<evidence type="ECO:0000313" key="3">
    <source>
        <dbReference type="Proteomes" id="UP000078542"/>
    </source>
</evidence>
<accession>A0A195C890</accession>